<keyword evidence="8" id="KW-1185">Reference proteome</keyword>
<evidence type="ECO:0000256" key="2">
    <source>
        <dbReference type="ARBA" id="ARBA00005722"/>
    </source>
</evidence>
<keyword evidence="5" id="KW-0998">Cell outer membrane</keyword>
<evidence type="ECO:0000256" key="5">
    <source>
        <dbReference type="ARBA" id="ARBA00023237"/>
    </source>
</evidence>
<sequence length="273" mass="29322">MRNTAPQRAALLLVAALMTGPAAAEDIGRELRRGESAEGNYLELGLGLRAANGPKRHGLDADPLGLAAIINGCFQWKGVFIENHAEDAHGLVLGYGLVEQPDWSLDLLLTSKHQRTRHEGAAWRVLDTQADRVAGLRLSGTAGAAVWQFNAWKDVSGRHDGFGASAQLGRAWQHGNWNLHALAGLNYSSAKVLDYYHGVSAQQSAVTGLAAYRAGAGWGGAAEVGASYPLARDWVLRSTLRAIRNPSTVRDSSRWSDPKRTATSLLLSVSHVF</sequence>
<evidence type="ECO:0000256" key="4">
    <source>
        <dbReference type="ARBA" id="ARBA00023136"/>
    </source>
</evidence>
<organism evidence="7 8">
    <name type="scientific">Inhella proteolytica</name>
    <dbReference type="NCBI Taxonomy" id="2795029"/>
    <lineage>
        <taxon>Bacteria</taxon>
        <taxon>Pseudomonadati</taxon>
        <taxon>Pseudomonadota</taxon>
        <taxon>Betaproteobacteria</taxon>
        <taxon>Burkholderiales</taxon>
        <taxon>Sphaerotilaceae</taxon>
        <taxon>Inhella</taxon>
    </lineage>
</organism>
<dbReference type="EMBL" id="JAEDAK010000031">
    <property type="protein sequence ID" value="MBH9579704.1"/>
    <property type="molecule type" value="Genomic_DNA"/>
</dbReference>
<dbReference type="SUPFAM" id="SSF56925">
    <property type="entry name" value="OMPA-like"/>
    <property type="match status" value="1"/>
</dbReference>
<dbReference type="InterPro" id="IPR010583">
    <property type="entry name" value="MipA"/>
</dbReference>
<comment type="caution">
    <text evidence="7">The sequence shown here is derived from an EMBL/GenBank/DDBJ whole genome shotgun (WGS) entry which is preliminary data.</text>
</comment>
<dbReference type="AlphaFoldDB" id="A0A931J8W5"/>
<feature type="chain" id="PRO_5037411815" evidence="6">
    <location>
        <begin position="25"/>
        <end position="273"/>
    </location>
</feature>
<dbReference type="RefSeq" id="WP_198113641.1">
    <property type="nucleotide sequence ID" value="NZ_JAEDAK010000031.1"/>
</dbReference>
<name>A0A931J8W5_9BURK</name>
<proteinExistence type="inferred from homology"/>
<keyword evidence="3 6" id="KW-0732">Signal</keyword>
<dbReference type="GO" id="GO:0009279">
    <property type="term" value="C:cell outer membrane"/>
    <property type="evidence" value="ECO:0007669"/>
    <property type="project" value="UniProtKB-SubCell"/>
</dbReference>
<evidence type="ECO:0000313" key="8">
    <source>
        <dbReference type="Proteomes" id="UP000613266"/>
    </source>
</evidence>
<evidence type="ECO:0000256" key="6">
    <source>
        <dbReference type="SAM" id="SignalP"/>
    </source>
</evidence>
<dbReference type="InterPro" id="IPR011250">
    <property type="entry name" value="OMP/PagP_B-barrel"/>
</dbReference>
<dbReference type="Proteomes" id="UP000613266">
    <property type="component" value="Unassembled WGS sequence"/>
</dbReference>
<keyword evidence="4" id="KW-0472">Membrane</keyword>
<comment type="similarity">
    <text evidence="2">Belongs to the MipA/OmpV family.</text>
</comment>
<evidence type="ECO:0000256" key="3">
    <source>
        <dbReference type="ARBA" id="ARBA00022729"/>
    </source>
</evidence>
<evidence type="ECO:0000313" key="7">
    <source>
        <dbReference type="EMBL" id="MBH9579704.1"/>
    </source>
</evidence>
<reference evidence="7" key="1">
    <citation type="submission" date="2020-12" db="EMBL/GenBank/DDBJ databases">
        <title>The genome sequence of Inhella sp. 1Y17.</title>
        <authorList>
            <person name="Liu Y."/>
        </authorList>
    </citation>
    <scope>NUCLEOTIDE SEQUENCE</scope>
    <source>
        <strain evidence="7">1Y17</strain>
    </source>
</reference>
<dbReference type="GO" id="GO:0009252">
    <property type="term" value="P:peptidoglycan biosynthetic process"/>
    <property type="evidence" value="ECO:0007669"/>
    <property type="project" value="TreeGrafter"/>
</dbReference>
<dbReference type="PANTHER" id="PTHR38776:SF1">
    <property type="entry name" value="MLTA-INTERACTING PROTEIN-RELATED"/>
    <property type="match status" value="1"/>
</dbReference>
<feature type="signal peptide" evidence="6">
    <location>
        <begin position="1"/>
        <end position="24"/>
    </location>
</feature>
<dbReference type="Pfam" id="PF06629">
    <property type="entry name" value="MipA"/>
    <property type="match status" value="1"/>
</dbReference>
<evidence type="ECO:0000256" key="1">
    <source>
        <dbReference type="ARBA" id="ARBA00004442"/>
    </source>
</evidence>
<gene>
    <name evidence="7" type="ORF">I7X39_22655</name>
</gene>
<accession>A0A931J8W5</accession>
<comment type="subcellular location">
    <subcellularLocation>
        <location evidence="1">Cell outer membrane</location>
    </subcellularLocation>
</comment>
<protein>
    <submittedName>
        <fullName evidence="7">MipA/OmpV family protein</fullName>
    </submittedName>
</protein>
<dbReference type="PANTHER" id="PTHR38776">
    <property type="entry name" value="MLTA-INTERACTING PROTEIN-RELATED"/>
    <property type="match status" value="1"/>
</dbReference>